<evidence type="ECO:0000256" key="5">
    <source>
        <dbReference type="ARBA" id="ARBA00022679"/>
    </source>
</evidence>
<dbReference type="FunFam" id="3.20.20.70:FF:000005">
    <property type="entry name" value="Phospho-2-dehydro-3-deoxyheptonate aldolase"/>
    <property type="match status" value="1"/>
</dbReference>
<dbReference type="GO" id="GO:0003849">
    <property type="term" value="F:3-deoxy-7-phosphoheptulonate synthase activity"/>
    <property type="evidence" value="ECO:0007669"/>
    <property type="project" value="UniProtKB-EC"/>
</dbReference>
<evidence type="ECO:0000256" key="7">
    <source>
        <dbReference type="ARBA" id="ARBA00047508"/>
    </source>
</evidence>
<dbReference type="InterPro" id="IPR006219">
    <property type="entry name" value="DAHP_synth_1"/>
</dbReference>
<dbReference type="InterPro" id="IPR013785">
    <property type="entry name" value="Aldolase_TIM"/>
</dbReference>
<name>A0A2S9M2Y1_9BURK</name>
<evidence type="ECO:0000313" key="11">
    <source>
        <dbReference type="Proteomes" id="UP000238982"/>
    </source>
</evidence>
<protein>
    <recommendedName>
        <fullName evidence="8">Phospho-2-dehydro-3-deoxyheptonate aldolase</fullName>
        <ecNumber evidence="8">2.5.1.54</ecNumber>
    </recommendedName>
</protein>
<evidence type="ECO:0000259" key="9">
    <source>
        <dbReference type="Pfam" id="PF00793"/>
    </source>
</evidence>
<evidence type="ECO:0000256" key="3">
    <source>
        <dbReference type="ARBA" id="ARBA00007985"/>
    </source>
</evidence>
<comment type="pathway">
    <text evidence="2 8">Metabolic intermediate biosynthesis; chorismate biosynthesis; chorismate from D-erythrose 4-phosphate and phosphoenolpyruvate: step 1/7.</text>
</comment>
<dbReference type="PIRSF" id="PIRSF001361">
    <property type="entry name" value="DAHP_synthase"/>
    <property type="match status" value="1"/>
</dbReference>
<dbReference type="AlphaFoldDB" id="A0A2S9M2Y1"/>
<dbReference type="GO" id="GO:0042802">
    <property type="term" value="F:identical protein binding"/>
    <property type="evidence" value="ECO:0007669"/>
    <property type="project" value="UniProtKB-ARBA"/>
</dbReference>
<keyword evidence="5 8" id="KW-0808">Transferase</keyword>
<dbReference type="Pfam" id="PF00793">
    <property type="entry name" value="DAHP_synth_1"/>
    <property type="match status" value="1"/>
</dbReference>
<gene>
    <name evidence="10" type="ORF">C6Q15_33740</name>
</gene>
<reference evidence="10 11" key="1">
    <citation type="submission" date="2018-03" db="EMBL/GenBank/DDBJ databases">
        <authorList>
            <person name="Keele B.F."/>
        </authorList>
    </citation>
    <scope>NUCLEOTIDE SEQUENCE [LARGE SCALE GENOMIC DNA]</scope>
    <source>
        <strain evidence="10 11">AU19729</strain>
    </source>
</reference>
<dbReference type="EC" id="2.5.1.54" evidence="8"/>
<comment type="similarity">
    <text evidence="3 8">Belongs to the class-I DAHP synthase family.</text>
</comment>
<keyword evidence="6 8" id="KW-0057">Aromatic amino acid biosynthesis</keyword>
<dbReference type="Proteomes" id="UP000238982">
    <property type="component" value="Unassembled WGS sequence"/>
</dbReference>
<dbReference type="UniPathway" id="UPA00053">
    <property type="reaction ID" value="UER00084"/>
</dbReference>
<comment type="caution">
    <text evidence="10">The sequence shown here is derived from an EMBL/GenBank/DDBJ whole genome shotgun (WGS) entry which is preliminary data.</text>
</comment>
<dbReference type="GO" id="GO:0009423">
    <property type="term" value="P:chorismate biosynthetic process"/>
    <property type="evidence" value="ECO:0007669"/>
    <property type="project" value="UniProtKB-UniPathway"/>
</dbReference>
<dbReference type="GO" id="GO:0009073">
    <property type="term" value="P:aromatic amino acid family biosynthetic process"/>
    <property type="evidence" value="ECO:0007669"/>
    <property type="project" value="UniProtKB-KW"/>
</dbReference>
<evidence type="ECO:0000256" key="6">
    <source>
        <dbReference type="ARBA" id="ARBA00023141"/>
    </source>
</evidence>
<feature type="domain" description="DAHP synthetase I/KDSA" evidence="9">
    <location>
        <begin position="60"/>
        <end position="350"/>
    </location>
</feature>
<comment type="function">
    <text evidence="1 8">Stereospecific condensation of phosphoenolpyruvate (PEP) and D-erythrose-4-phosphate (E4P) giving rise to 3-deoxy-D-arabino-heptulosonate-7-phosphate (DAHP).</text>
</comment>
<organism evidence="10 11">
    <name type="scientific">Burkholderia multivorans</name>
    <dbReference type="NCBI Taxonomy" id="87883"/>
    <lineage>
        <taxon>Bacteria</taxon>
        <taxon>Pseudomonadati</taxon>
        <taxon>Pseudomonadota</taxon>
        <taxon>Betaproteobacteria</taxon>
        <taxon>Burkholderiales</taxon>
        <taxon>Burkholderiaceae</taxon>
        <taxon>Burkholderia</taxon>
        <taxon>Burkholderia cepacia complex</taxon>
    </lineage>
</organism>
<dbReference type="InterPro" id="IPR006218">
    <property type="entry name" value="DAHP1/KDSA"/>
</dbReference>
<comment type="catalytic activity">
    <reaction evidence="7 8">
        <text>D-erythrose 4-phosphate + phosphoenolpyruvate + H2O = 7-phospho-2-dehydro-3-deoxy-D-arabino-heptonate + phosphate</text>
        <dbReference type="Rhea" id="RHEA:14717"/>
        <dbReference type="ChEBI" id="CHEBI:15377"/>
        <dbReference type="ChEBI" id="CHEBI:16897"/>
        <dbReference type="ChEBI" id="CHEBI:43474"/>
        <dbReference type="ChEBI" id="CHEBI:58394"/>
        <dbReference type="ChEBI" id="CHEBI:58702"/>
        <dbReference type="EC" id="2.5.1.54"/>
    </reaction>
</comment>
<dbReference type="GO" id="GO:0005737">
    <property type="term" value="C:cytoplasm"/>
    <property type="evidence" value="ECO:0007669"/>
    <property type="project" value="TreeGrafter"/>
</dbReference>
<dbReference type="NCBIfam" id="TIGR00034">
    <property type="entry name" value="aroFGH"/>
    <property type="match status" value="1"/>
</dbReference>
<evidence type="ECO:0000256" key="8">
    <source>
        <dbReference type="PIRNR" id="PIRNR001361"/>
    </source>
</evidence>
<evidence type="ECO:0000313" key="10">
    <source>
        <dbReference type="EMBL" id="PRF46370.1"/>
    </source>
</evidence>
<proteinExistence type="inferred from homology"/>
<evidence type="ECO:0000256" key="4">
    <source>
        <dbReference type="ARBA" id="ARBA00022605"/>
    </source>
</evidence>
<dbReference type="RefSeq" id="WP_105796489.1">
    <property type="nucleotide sequence ID" value="NZ_JAHPLO010000016.1"/>
</dbReference>
<dbReference type="GO" id="GO:0008652">
    <property type="term" value="P:amino acid biosynthetic process"/>
    <property type="evidence" value="ECO:0007669"/>
    <property type="project" value="UniProtKB-KW"/>
</dbReference>
<evidence type="ECO:0000256" key="2">
    <source>
        <dbReference type="ARBA" id="ARBA00004688"/>
    </source>
</evidence>
<dbReference type="SUPFAM" id="SSF51569">
    <property type="entry name" value="Aldolase"/>
    <property type="match status" value="1"/>
</dbReference>
<dbReference type="NCBIfam" id="NF009395">
    <property type="entry name" value="PRK12755.1"/>
    <property type="match status" value="1"/>
</dbReference>
<evidence type="ECO:0000256" key="1">
    <source>
        <dbReference type="ARBA" id="ARBA00003726"/>
    </source>
</evidence>
<dbReference type="Gene3D" id="3.20.20.70">
    <property type="entry name" value="Aldolase class I"/>
    <property type="match status" value="1"/>
</dbReference>
<keyword evidence="4 8" id="KW-0028">Amino-acid biosynthesis</keyword>
<dbReference type="PANTHER" id="PTHR21225:SF12">
    <property type="entry name" value="PHOSPHO-2-DEHYDRO-3-DEOXYHEPTONATE ALDOLASE, TYROSINE-INHIBITED"/>
    <property type="match status" value="1"/>
</dbReference>
<accession>A0A2S9M2Y1</accession>
<sequence length="367" mass="39532">MKQIPTCAEQGAAGAFAWLREAERLRVGARLPAPDALRHAVPASYAARATVDAGRAQVRAILERRDARRIVVVGPCSIHDPVAALNYAHRLAALARAVRDALFVVVRVYFEKPRTTIGWKGLINDPRLDGSHRVEEGLRTARRLLGDINALGLPVATEMLDVTTPHYLSDLVSWAAIGARTTESQVHREMASGLAMPVGFKNGTDGQIDVAAHAILSSMRPHTFIGIDGTGFPALLHSAGNSHAHLVLRGGRYGPNYDAASVAAAVETLRAQRLTPNLLIDCSHANCGKQAMRQLAVLDDVVEQIRAGNEAIRGVMLESFIEEGAQPPDEPLRYGCSITDPCIGWDATEDALLCARRLLSDSASRLC</sequence>
<dbReference type="PANTHER" id="PTHR21225">
    <property type="entry name" value="PHOSPHO-2-DEHYDRO-3-DEOXYHEPTONATE ALDOLASE DAHP SYNTHETASE"/>
    <property type="match status" value="1"/>
</dbReference>
<dbReference type="EMBL" id="PVGH01000131">
    <property type="protein sequence ID" value="PRF46370.1"/>
    <property type="molecule type" value="Genomic_DNA"/>
</dbReference>